<accession>A0A1V6WY50</accession>
<proteinExistence type="predicted"/>
<evidence type="ECO:0000259" key="1">
    <source>
        <dbReference type="Pfam" id="PF00135"/>
    </source>
</evidence>
<evidence type="ECO:0000313" key="2">
    <source>
        <dbReference type="EMBL" id="OQE67758.1"/>
    </source>
</evidence>
<dbReference type="PANTHER" id="PTHR11559">
    <property type="entry name" value="CARBOXYLESTERASE"/>
    <property type="match status" value="1"/>
</dbReference>
<keyword evidence="3" id="KW-1185">Reference proteome</keyword>
<gene>
    <name evidence="2" type="ORF">PENNAL_c0162G01063</name>
</gene>
<sequence>MAPALKENSLSLLDVRSTVEWVHENIEAFGGDPENIMLWGQSQGAALTHLYTLAFPEDSRVSKFRIISQPPSVTIDLDTVDDVYLDFDIAAKALGCNYRDDAEAELECMRQVSWVQIEEYINRYSGSPSISFSKYIPDEKYIFSNETKRYLYGKVARGPAIRSDAAREMSSDDVTRVMEAEGEWDCTAASDSSMRRSLGHDTYRYLWAGNFSNISPVPWLGAYHWSDLFMIFGTYQDASGVIPQLTVGWTAFDPSSADGGKILEFGKGSPVKTITGDWLDAGCYNTSTPFRIWG</sequence>
<dbReference type="Gene3D" id="3.40.50.1820">
    <property type="entry name" value="alpha/beta hydrolase"/>
    <property type="match status" value="1"/>
</dbReference>
<comment type="caution">
    <text evidence="2">The sequence shown here is derived from an EMBL/GenBank/DDBJ whole genome shotgun (WGS) entry which is preliminary data.</text>
</comment>
<organism evidence="2 3">
    <name type="scientific">Penicillium nalgiovense</name>
    <dbReference type="NCBI Taxonomy" id="60175"/>
    <lineage>
        <taxon>Eukaryota</taxon>
        <taxon>Fungi</taxon>
        <taxon>Dikarya</taxon>
        <taxon>Ascomycota</taxon>
        <taxon>Pezizomycotina</taxon>
        <taxon>Eurotiomycetes</taxon>
        <taxon>Eurotiomycetidae</taxon>
        <taxon>Eurotiales</taxon>
        <taxon>Aspergillaceae</taxon>
        <taxon>Penicillium</taxon>
    </lineage>
</organism>
<dbReference type="STRING" id="60175.A0A1V6WY50"/>
<dbReference type="InterPro" id="IPR002018">
    <property type="entry name" value="CarbesteraseB"/>
</dbReference>
<dbReference type="OMA" id="THESWAG"/>
<dbReference type="Pfam" id="PF00135">
    <property type="entry name" value="COesterase"/>
    <property type="match status" value="1"/>
</dbReference>
<name>A0A1V6WY50_PENNA</name>
<reference evidence="3" key="1">
    <citation type="journal article" date="2017" name="Nat. Microbiol.">
        <title>Global analysis of biosynthetic gene clusters reveals vast potential of secondary metabolite production in Penicillium species.</title>
        <authorList>
            <person name="Nielsen J.C."/>
            <person name="Grijseels S."/>
            <person name="Prigent S."/>
            <person name="Ji B."/>
            <person name="Dainat J."/>
            <person name="Nielsen K.F."/>
            <person name="Frisvad J.C."/>
            <person name="Workman M."/>
            <person name="Nielsen J."/>
        </authorList>
    </citation>
    <scope>NUCLEOTIDE SEQUENCE [LARGE SCALE GENOMIC DNA]</scope>
    <source>
        <strain evidence="3">IBT 13039</strain>
    </source>
</reference>
<feature type="domain" description="Carboxylesterase type B" evidence="1">
    <location>
        <begin position="11"/>
        <end position="135"/>
    </location>
</feature>
<dbReference type="SUPFAM" id="SSF53474">
    <property type="entry name" value="alpha/beta-Hydrolases"/>
    <property type="match status" value="1"/>
</dbReference>
<protein>
    <recommendedName>
        <fullName evidence="1">Carboxylesterase type B domain-containing protein</fullName>
    </recommendedName>
</protein>
<dbReference type="InterPro" id="IPR050309">
    <property type="entry name" value="Type-B_Carboxylest/Lipase"/>
</dbReference>
<dbReference type="Proteomes" id="UP000191691">
    <property type="component" value="Unassembled WGS sequence"/>
</dbReference>
<dbReference type="GO" id="GO:0072330">
    <property type="term" value="P:monocarboxylic acid biosynthetic process"/>
    <property type="evidence" value="ECO:0007669"/>
    <property type="project" value="UniProtKB-ARBA"/>
</dbReference>
<dbReference type="EMBL" id="MOOB01000162">
    <property type="protein sequence ID" value="OQE67758.1"/>
    <property type="molecule type" value="Genomic_DNA"/>
</dbReference>
<dbReference type="InterPro" id="IPR029058">
    <property type="entry name" value="AB_hydrolase_fold"/>
</dbReference>
<dbReference type="GO" id="GO:0017000">
    <property type="term" value="P:antibiotic biosynthetic process"/>
    <property type="evidence" value="ECO:0007669"/>
    <property type="project" value="UniProtKB-ARBA"/>
</dbReference>
<dbReference type="AlphaFoldDB" id="A0A1V6WY50"/>
<evidence type="ECO:0000313" key="3">
    <source>
        <dbReference type="Proteomes" id="UP000191691"/>
    </source>
</evidence>